<reference evidence="3" key="2">
    <citation type="submission" date="2021-04" db="EMBL/GenBank/DDBJ databases">
        <authorList>
            <person name="Gilroy R."/>
        </authorList>
    </citation>
    <scope>NUCLEOTIDE SEQUENCE</scope>
    <source>
        <strain evidence="3">CHK130-7132</strain>
    </source>
</reference>
<proteinExistence type="predicted"/>
<keyword evidence="2" id="KW-1133">Transmembrane helix</keyword>
<reference evidence="3" key="1">
    <citation type="journal article" date="2021" name="PeerJ">
        <title>Extensive microbial diversity within the chicken gut microbiome revealed by metagenomics and culture.</title>
        <authorList>
            <person name="Gilroy R."/>
            <person name="Ravi A."/>
            <person name="Getino M."/>
            <person name="Pursley I."/>
            <person name="Horton D.L."/>
            <person name="Alikhan N.F."/>
            <person name="Baker D."/>
            <person name="Gharbi K."/>
            <person name="Hall N."/>
            <person name="Watson M."/>
            <person name="Adriaenssens E.M."/>
            <person name="Foster-Nyarko E."/>
            <person name="Jarju S."/>
            <person name="Secka A."/>
            <person name="Antonio M."/>
            <person name="Oren A."/>
            <person name="Chaudhuri R.R."/>
            <person name="La Ragione R."/>
            <person name="Hildebrand F."/>
            <person name="Pallen M.J."/>
        </authorList>
    </citation>
    <scope>NUCLEOTIDE SEQUENCE</scope>
    <source>
        <strain evidence="3">CHK130-7132</strain>
    </source>
</reference>
<feature type="transmembrane region" description="Helical" evidence="2">
    <location>
        <begin position="234"/>
        <end position="259"/>
    </location>
</feature>
<evidence type="ECO:0000256" key="2">
    <source>
        <dbReference type="SAM" id="Phobius"/>
    </source>
</evidence>
<evidence type="ECO:0000256" key="1">
    <source>
        <dbReference type="SAM" id="MobiDB-lite"/>
    </source>
</evidence>
<gene>
    <name evidence="3" type="ORF">H9932_02290</name>
</gene>
<dbReference type="EMBL" id="DWWC01000045">
    <property type="protein sequence ID" value="HJC68494.1"/>
    <property type="molecule type" value="Genomic_DNA"/>
</dbReference>
<dbReference type="Proteomes" id="UP000823854">
    <property type="component" value="Unassembled WGS sequence"/>
</dbReference>
<feature type="transmembrane region" description="Helical" evidence="2">
    <location>
        <begin position="99"/>
        <end position="123"/>
    </location>
</feature>
<evidence type="ECO:0000313" key="4">
    <source>
        <dbReference type="Proteomes" id="UP000823854"/>
    </source>
</evidence>
<accession>A0A9D2PY21</accession>
<dbReference type="AlphaFoldDB" id="A0A9D2PY21"/>
<comment type="caution">
    <text evidence="3">The sequence shown here is derived from an EMBL/GenBank/DDBJ whole genome shotgun (WGS) entry which is preliminary data.</text>
</comment>
<keyword evidence="2" id="KW-0812">Transmembrane</keyword>
<evidence type="ECO:0000313" key="3">
    <source>
        <dbReference type="EMBL" id="HJC68494.1"/>
    </source>
</evidence>
<feature type="region of interest" description="Disordered" evidence="1">
    <location>
        <begin position="1"/>
        <end position="94"/>
    </location>
</feature>
<feature type="compositionally biased region" description="Pro residues" evidence="1">
    <location>
        <begin position="22"/>
        <end position="34"/>
    </location>
</feature>
<keyword evidence="2" id="KW-0472">Membrane</keyword>
<name>A0A9D2PY21_9MICO</name>
<organism evidence="3 4">
    <name type="scientific">Candidatus Brachybacterium intestinipullorum</name>
    <dbReference type="NCBI Taxonomy" id="2838512"/>
    <lineage>
        <taxon>Bacteria</taxon>
        <taxon>Bacillati</taxon>
        <taxon>Actinomycetota</taxon>
        <taxon>Actinomycetes</taxon>
        <taxon>Micrococcales</taxon>
        <taxon>Dermabacteraceae</taxon>
        <taxon>Brachybacterium</taxon>
    </lineage>
</organism>
<protein>
    <submittedName>
        <fullName evidence="3">Uncharacterized protein</fullName>
    </submittedName>
</protein>
<feature type="compositionally biased region" description="Polar residues" evidence="1">
    <location>
        <begin position="46"/>
        <end position="59"/>
    </location>
</feature>
<sequence length="264" mass="26711">MSDGEPTTPAPRKRPSFGLPGPTQPVPGAEPQPGPSQHGEPRHGSWQGSPYAPQSSSDPQAHGRHGGYGEMPVTGPLPPSVSSSPPSPGGSRTRRRRGVLPLVIGLVLLVVIAPVATIVGIVWSVSSLVGDASSGPTPMEASSTLELSAQEMVIVYVPAEDAATAQCTAEGTSAGDLTTVPSSTSTTFGDGSEYVQVLGVASLQDTTATISCTGTDAPAHLGPYSLFGMMAPLVIGPIIGVVAGLVGLVLTIIGIVLLVRSRRA</sequence>